<protein>
    <submittedName>
        <fullName evidence="1">CDP-glycerol glycerophosphotransferase family protein</fullName>
    </submittedName>
</protein>
<dbReference type="PANTHER" id="PTHR37316">
    <property type="entry name" value="TEICHOIC ACID GLYCEROL-PHOSPHATE PRIMASE"/>
    <property type="match status" value="1"/>
</dbReference>
<dbReference type="Pfam" id="PF04464">
    <property type="entry name" value="Glyphos_transf"/>
    <property type="match status" value="1"/>
</dbReference>
<dbReference type="RefSeq" id="WP_303223597.1">
    <property type="nucleotide sequence ID" value="NZ_JBBMEI010000018.1"/>
</dbReference>
<dbReference type="Gene3D" id="3.40.50.12580">
    <property type="match status" value="1"/>
</dbReference>
<dbReference type="InterPro" id="IPR051612">
    <property type="entry name" value="Teichoic_Acid_Biosynth"/>
</dbReference>
<sequence>MKIKSHTSDSSFSWINGNLSVYISALSSTKVTLKFADFSAGAFSSYRFLARNPKTKEDISIPFAQIDPCTFQLDLLPFQEYFQFKRHSEFILTLSCVASDNSHTLYALRPDNNFNKKYHIFAKDIYFPEDTSSEPAEYIGIFTARLDNLLIIDLCSRTYFMENLLTCAYHSLKMSHGVLRISFDLEKSRHKYIKTGLFFRSKLAEDAVTYDFTTKSIKSNGNLQRITVSLNLRSIEWKSLYWDIFVLVRNADTGDVSRIPIFMTALQRMQQKFLSNVAYKTDENFYFYPYYTSKQTLAFVNRQREKYDGMDIIFKEFLSVFLYRVARPYWKRKHICLVCEKFSSMAQDNGYYFFKHCMEQDEEAFLNKKIYYIIDKDSPDRSKVEPYKNRILDFMSIRHMVYLLAADLIVSSDSRYHTYAMQSRHSIFNRYIKKIPFVFLQHGVIALKRVDNFYGKGKKGGCDLFVVSTNKEKQTIVENFEYEPDEVINTGLPRWDVLKDKSQGKREILIMPTWRNWLDSVPDKDFEESDYFRHYMGLLNSERLNQILEKYDLEVNFYLHAKFQEYADTFKSISKRIHLISFGEVAVNEMLMRCRMLITDYSSVCWDILYQDKPSLFYQFDIEKYNEAHGSYIDMETELFGDRAATQEQLLDYLEETVQNDFHLKPEYEKMRGEYLQFKDHEHSRHICEEIKKRFH</sequence>
<comment type="caution">
    <text evidence="1">The sequence shown here is derived from an EMBL/GenBank/DDBJ whole genome shotgun (WGS) entry which is preliminary data.</text>
</comment>
<gene>
    <name evidence="1" type="ORF">WMO75_07275</name>
</gene>
<dbReference type="EMBL" id="JBBMEI010000018">
    <property type="protein sequence ID" value="MEQ2358134.1"/>
    <property type="molecule type" value="Genomic_DNA"/>
</dbReference>
<name>A0ABV1AIZ4_9FIRM</name>
<dbReference type="Proteomes" id="UP001446032">
    <property type="component" value="Unassembled WGS sequence"/>
</dbReference>
<proteinExistence type="predicted"/>
<dbReference type="InterPro" id="IPR043148">
    <property type="entry name" value="TagF_C"/>
</dbReference>
<dbReference type="InterPro" id="IPR007554">
    <property type="entry name" value="Glycerophosphate_synth"/>
</dbReference>
<evidence type="ECO:0000313" key="1">
    <source>
        <dbReference type="EMBL" id="MEQ2358134.1"/>
    </source>
</evidence>
<accession>A0ABV1AIZ4</accession>
<dbReference type="SUPFAM" id="SSF53756">
    <property type="entry name" value="UDP-Glycosyltransferase/glycogen phosphorylase"/>
    <property type="match status" value="1"/>
</dbReference>
<dbReference type="PANTHER" id="PTHR37316:SF3">
    <property type="entry name" value="TEICHOIC ACID GLYCEROL-PHOSPHATE TRANSFERASE"/>
    <property type="match status" value="1"/>
</dbReference>
<organism evidence="1 2">
    <name type="scientific">Blautia intestinihominis</name>
    <dbReference type="NCBI Taxonomy" id="3133152"/>
    <lineage>
        <taxon>Bacteria</taxon>
        <taxon>Bacillati</taxon>
        <taxon>Bacillota</taxon>
        <taxon>Clostridia</taxon>
        <taxon>Lachnospirales</taxon>
        <taxon>Lachnospiraceae</taxon>
        <taxon>Blautia</taxon>
    </lineage>
</organism>
<evidence type="ECO:0000313" key="2">
    <source>
        <dbReference type="Proteomes" id="UP001446032"/>
    </source>
</evidence>
<keyword evidence="2" id="KW-1185">Reference proteome</keyword>
<reference evidence="1 2" key="1">
    <citation type="submission" date="2024-03" db="EMBL/GenBank/DDBJ databases">
        <title>Human intestinal bacterial collection.</title>
        <authorList>
            <person name="Pauvert C."/>
            <person name="Hitch T.C.A."/>
            <person name="Clavel T."/>
        </authorList>
    </citation>
    <scope>NUCLEOTIDE SEQUENCE [LARGE SCALE GENOMIC DNA]</scope>
    <source>
        <strain evidence="1 2">CLA-AA-H95</strain>
    </source>
</reference>